<feature type="compositionally biased region" description="Gly residues" evidence="1">
    <location>
        <begin position="13"/>
        <end position="28"/>
    </location>
</feature>
<evidence type="ECO:0000256" key="1">
    <source>
        <dbReference type="SAM" id="MobiDB-lite"/>
    </source>
</evidence>
<name>A0A7W6IHM2_9HYPH</name>
<dbReference type="EMBL" id="JACIDC010000013">
    <property type="protein sequence ID" value="MBB4041652.1"/>
    <property type="molecule type" value="Genomic_DNA"/>
</dbReference>
<dbReference type="Proteomes" id="UP000519439">
    <property type="component" value="Unassembled WGS sequence"/>
</dbReference>
<protein>
    <submittedName>
        <fullName evidence="2">Uncharacterized protein</fullName>
    </submittedName>
</protein>
<evidence type="ECO:0000313" key="3">
    <source>
        <dbReference type="Proteomes" id="UP000519439"/>
    </source>
</evidence>
<dbReference type="AlphaFoldDB" id="A0A7W6IHM2"/>
<sequence length="121" mass="11957">MSGSGPSDWSSNGGSGSLGGGGSGGGGSDNPCMRVRNGTITSPKPAVVAGLRVGSILAVRTRPAGPTTALVVEDAAGQLAGSLTFYGYLDVIDCIQNQGVAYRAVVTNIVGGAHEVRVEPV</sequence>
<reference evidence="2 3" key="1">
    <citation type="submission" date="2020-08" db="EMBL/GenBank/DDBJ databases">
        <title>Genomic Encyclopedia of Type Strains, Phase IV (KMG-IV): sequencing the most valuable type-strain genomes for metagenomic binning, comparative biology and taxonomic classification.</title>
        <authorList>
            <person name="Goeker M."/>
        </authorList>
    </citation>
    <scope>NUCLEOTIDE SEQUENCE [LARGE SCALE GENOMIC DNA]</scope>
    <source>
        <strain evidence="2 3">DSM 15743</strain>
    </source>
</reference>
<feature type="compositionally biased region" description="Low complexity" evidence="1">
    <location>
        <begin position="1"/>
        <end position="12"/>
    </location>
</feature>
<keyword evidence="3" id="KW-1185">Reference proteome</keyword>
<gene>
    <name evidence="2" type="ORF">GGR34_003330</name>
</gene>
<feature type="region of interest" description="Disordered" evidence="1">
    <location>
        <begin position="1"/>
        <end position="39"/>
    </location>
</feature>
<proteinExistence type="predicted"/>
<organism evidence="2 3">
    <name type="scientific">Microvirga flocculans</name>
    <dbReference type="NCBI Taxonomy" id="217168"/>
    <lineage>
        <taxon>Bacteria</taxon>
        <taxon>Pseudomonadati</taxon>
        <taxon>Pseudomonadota</taxon>
        <taxon>Alphaproteobacteria</taxon>
        <taxon>Hyphomicrobiales</taxon>
        <taxon>Methylobacteriaceae</taxon>
        <taxon>Microvirga</taxon>
    </lineage>
</organism>
<dbReference type="RefSeq" id="WP_154664172.1">
    <property type="nucleotide sequence ID" value="NZ_JACIDC010000013.1"/>
</dbReference>
<accession>A0A7W6IHM2</accession>
<comment type="caution">
    <text evidence="2">The sequence shown here is derived from an EMBL/GenBank/DDBJ whole genome shotgun (WGS) entry which is preliminary data.</text>
</comment>
<evidence type="ECO:0000313" key="2">
    <source>
        <dbReference type="EMBL" id="MBB4041652.1"/>
    </source>
</evidence>